<organism evidence="1 4">
    <name type="scientific">Marinomonas gallaica</name>
    <dbReference type="NCBI Taxonomy" id="1806667"/>
    <lineage>
        <taxon>Bacteria</taxon>
        <taxon>Pseudomonadati</taxon>
        <taxon>Pseudomonadota</taxon>
        <taxon>Gammaproteobacteria</taxon>
        <taxon>Oceanospirillales</taxon>
        <taxon>Oceanospirillaceae</taxon>
        <taxon>Marinomonas</taxon>
    </lineage>
</organism>
<dbReference type="EMBL" id="FLRB01000019">
    <property type="protein sequence ID" value="SBT22527.1"/>
    <property type="molecule type" value="Genomic_DNA"/>
</dbReference>
<reference evidence="2 3" key="1">
    <citation type="submission" date="2016-06" db="EMBL/GenBank/DDBJ databases">
        <authorList>
            <person name="Rodrigo-Torres L."/>
            <person name="Arahal D.R."/>
        </authorList>
    </citation>
    <scope>NUCLEOTIDE SEQUENCE [LARGE SCALE GENOMIC DNA]</scope>
    <source>
        <strain evidence="2 3">CECT 5116</strain>
    </source>
</reference>
<evidence type="ECO:0000313" key="1">
    <source>
        <dbReference type="EMBL" id="SBT18147.1"/>
    </source>
</evidence>
<name>A0A1C3JSP8_9GAMM</name>
<gene>
    <name evidence="1" type="primary">cas6f</name>
    <name evidence="1" type="ORF">MGA5115_02268</name>
    <name evidence="2" type="ORF">MGA5116_03150</name>
</gene>
<dbReference type="InterPro" id="IPR042564">
    <property type="entry name" value="CRISPR-Cas6/Csy4_sf"/>
</dbReference>
<dbReference type="AlphaFoldDB" id="A0A1C3JSP8"/>
<dbReference type="GO" id="GO:0016787">
    <property type="term" value="F:hydrolase activity"/>
    <property type="evidence" value="ECO:0007669"/>
    <property type="project" value="UniProtKB-KW"/>
</dbReference>
<evidence type="ECO:0000313" key="4">
    <source>
        <dbReference type="Proteomes" id="UP000092871"/>
    </source>
</evidence>
<keyword evidence="1" id="KW-0255">Endonuclease</keyword>
<dbReference type="NCBIfam" id="TIGR02563">
    <property type="entry name" value="cas_Csy4"/>
    <property type="match status" value="1"/>
</dbReference>
<dbReference type="InterPro" id="IPR013396">
    <property type="entry name" value="CRISPR-assoc_prot_Csy4"/>
</dbReference>
<sequence>MDYYLDISILEDPEFSAPILMNALFSKLHRALVEVSNHDIGVSFPDAGKKSLGKKLRLHGTLERLSELESLAWRKGLGDFTQVSDITDVPKTDEYWLVQRIHVQSNPDRIRRRAMKRHNLTYEQAVEQIPDSSGKQLELPYVRIKSQSTCGQQFPLFIKQTAISEGSPPNEIQFSKYGLSSNTPVPKF</sequence>
<reference evidence="1 4" key="2">
    <citation type="submission" date="2016-06" db="EMBL/GenBank/DDBJ databases">
        <authorList>
            <person name="Kjaerup R.B."/>
            <person name="Dalgaard T.S."/>
            <person name="Juul-Madsen H.R."/>
        </authorList>
    </citation>
    <scope>NUCLEOTIDE SEQUENCE [LARGE SCALE GENOMIC DNA]</scope>
    <source>
        <strain evidence="1 4">CECT 5115</strain>
    </source>
</reference>
<dbReference type="EC" id="3.1.-.-" evidence="1"/>
<dbReference type="RefSeq" id="WP_067036496.1">
    <property type="nucleotide sequence ID" value="NZ_FLRA01000017.1"/>
</dbReference>
<keyword evidence="3" id="KW-1185">Reference proteome</keyword>
<dbReference type="Proteomes" id="UP000092840">
    <property type="component" value="Unassembled WGS sequence"/>
</dbReference>
<keyword evidence="1" id="KW-0540">Nuclease</keyword>
<dbReference type="Pfam" id="PF09618">
    <property type="entry name" value="Cas_Csy4"/>
    <property type="match status" value="1"/>
</dbReference>
<evidence type="ECO:0000313" key="2">
    <source>
        <dbReference type="EMBL" id="SBT22527.1"/>
    </source>
</evidence>
<protein>
    <submittedName>
        <fullName evidence="1">CRISPR-associated endonuclease Cas6/Csy4</fullName>
        <ecNumber evidence="1">3.1.-.-</ecNumber>
    </submittedName>
</protein>
<dbReference type="GO" id="GO:0004519">
    <property type="term" value="F:endonuclease activity"/>
    <property type="evidence" value="ECO:0007669"/>
    <property type="project" value="UniProtKB-KW"/>
</dbReference>
<dbReference type="Proteomes" id="UP000092871">
    <property type="component" value="Unassembled WGS sequence"/>
</dbReference>
<dbReference type="Gene3D" id="3.30.70.2540">
    <property type="entry name" value="CRISPR-associated endoribonuclease Cas6/Csy4"/>
    <property type="match status" value="1"/>
</dbReference>
<dbReference type="CDD" id="cd09739">
    <property type="entry name" value="Cas6_I-F"/>
    <property type="match status" value="1"/>
</dbReference>
<keyword evidence="1" id="KW-0378">Hydrolase</keyword>
<dbReference type="GO" id="GO:0043571">
    <property type="term" value="P:maintenance of CRISPR repeat elements"/>
    <property type="evidence" value="ECO:0007669"/>
    <property type="project" value="InterPro"/>
</dbReference>
<dbReference type="EMBL" id="FLRA01000017">
    <property type="protein sequence ID" value="SBT18147.1"/>
    <property type="molecule type" value="Genomic_DNA"/>
</dbReference>
<evidence type="ECO:0000313" key="3">
    <source>
        <dbReference type="Proteomes" id="UP000092840"/>
    </source>
</evidence>
<dbReference type="OrthoDB" id="259831at2"/>
<proteinExistence type="predicted"/>
<accession>A0A1C3JSP8</accession>